<feature type="region of interest" description="Disordered" evidence="1">
    <location>
        <begin position="512"/>
        <end position="561"/>
    </location>
</feature>
<evidence type="ECO:0000313" key="4">
    <source>
        <dbReference type="Proteomes" id="UP000605992"/>
    </source>
</evidence>
<dbReference type="Proteomes" id="UP000605992">
    <property type="component" value="Unassembled WGS sequence"/>
</dbReference>
<accession>A0A8J3V0K4</accession>
<dbReference type="EMBL" id="BOOR01000007">
    <property type="protein sequence ID" value="GII52846.1"/>
    <property type="molecule type" value="Genomic_DNA"/>
</dbReference>
<evidence type="ECO:0000256" key="2">
    <source>
        <dbReference type="SAM" id="Phobius"/>
    </source>
</evidence>
<gene>
    <name evidence="3" type="ORF">Pth03_12350</name>
</gene>
<evidence type="ECO:0000256" key="1">
    <source>
        <dbReference type="SAM" id="MobiDB-lite"/>
    </source>
</evidence>
<evidence type="ECO:0000313" key="3">
    <source>
        <dbReference type="EMBL" id="GII52846.1"/>
    </source>
</evidence>
<keyword evidence="4" id="KW-1185">Reference proteome</keyword>
<sequence length="561" mass="58803">MTTMTYLVRWRRHSRSNSGKQDLEAPGSAARTVARLAVTAATAIGALAAIAAFTAVAAEAAGPATPIPPSPGIDDVLPAERPAFGFGIGDWINGQINSWFANLVGLAIKPLLDMLAATLLATPDVSGSGRVFDLWKANAVIADTGFVLLTTLGAIAAMGHETVQTRYAVKEVLPRLCVAAFAANSSFTICGKLIELANALSKALLGQDFDGRRAAATLRLMVIAPGQQEIFYVLLALVAVILLVLLLITFVMRAALVLLLVVAAPLALACLALPYTDGLARFWWRAFTGLLLIQVAQSLTLVLAVRIVFNQDGRLLLGVTPGGQLVNLVLALCLLIILTRIPGWISRRIFAEARGQGSAITRIVKYALAYKLTSPVLNALHLGRGGRGGHGSGGARSTAVSAMAGRALPAIAAGPAGTAAATVMTAAARRGTGPIKHAPVTARRPIRVQDWEGGPIKHAPSGPAGQGRYRPMPQASPPVPRITPVYGYPRETYYANGPAGLAQMYWLRAQNSPSPVSRPPVPPVVFRPPVFPAAPASWPDKPGSRRTPPDKPGRSGGGEGR</sequence>
<organism evidence="3 4">
    <name type="scientific">Planotetraspora thailandica</name>
    <dbReference type="NCBI Taxonomy" id="487172"/>
    <lineage>
        <taxon>Bacteria</taxon>
        <taxon>Bacillati</taxon>
        <taxon>Actinomycetota</taxon>
        <taxon>Actinomycetes</taxon>
        <taxon>Streptosporangiales</taxon>
        <taxon>Streptosporangiaceae</taxon>
        <taxon>Planotetraspora</taxon>
    </lineage>
</organism>
<reference evidence="3" key="1">
    <citation type="submission" date="2021-01" db="EMBL/GenBank/DDBJ databases">
        <title>Whole genome shotgun sequence of Planotetraspora thailandica NBRC 104271.</title>
        <authorList>
            <person name="Komaki H."/>
            <person name="Tamura T."/>
        </authorList>
    </citation>
    <scope>NUCLEOTIDE SEQUENCE</scope>
    <source>
        <strain evidence="3">NBRC 104271</strain>
    </source>
</reference>
<proteinExistence type="predicted"/>
<dbReference type="AlphaFoldDB" id="A0A8J3V0K4"/>
<feature type="region of interest" description="Disordered" evidence="1">
    <location>
        <begin position="452"/>
        <end position="480"/>
    </location>
</feature>
<dbReference type="Pfam" id="PF19590">
    <property type="entry name" value="TrbL_3"/>
    <property type="match status" value="1"/>
</dbReference>
<protein>
    <submittedName>
        <fullName evidence="3">Uncharacterized protein</fullName>
    </submittedName>
</protein>
<keyword evidence="2" id="KW-0472">Membrane</keyword>
<feature type="transmembrane region" description="Helical" evidence="2">
    <location>
        <begin position="254"/>
        <end position="275"/>
    </location>
</feature>
<keyword evidence="2" id="KW-1133">Transmembrane helix</keyword>
<feature type="compositionally biased region" description="Pro residues" evidence="1">
    <location>
        <begin position="516"/>
        <end position="532"/>
    </location>
</feature>
<feature type="transmembrane region" description="Helical" evidence="2">
    <location>
        <begin position="230"/>
        <end position="248"/>
    </location>
</feature>
<feature type="transmembrane region" description="Helical" evidence="2">
    <location>
        <begin position="315"/>
        <end position="338"/>
    </location>
</feature>
<feature type="transmembrane region" description="Helical" evidence="2">
    <location>
        <begin position="287"/>
        <end position="309"/>
    </location>
</feature>
<keyword evidence="2" id="KW-0812">Transmembrane</keyword>
<comment type="caution">
    <text evidence="3">The sequence shown here is derived from an EMBL/GenBank/DDBJ whole genome shotgun (WGS) entry which is preliminary data.</text>
</comment>
<name>A0A8J3V0K4_9ACTN</name>
<dbReference type="InterPro" id="IPR045782">
    <property type="entry name" value="TrbL_3"/>
</dbReference>